<evidence type="ECO:0000259" key="1">
    <source>
        <dbReference type="SMART" id="SM00966"/>
    </source>
</evidence>
<feature type="domain" description="SpoVT-AbrB" evidence="1">
    <location>
        <begin position="5"/>
        <end position="52"/>
    </location>
</feature>
<dbReference type="SUPFAM" id="SSF89447">
    <property type="entry name" value="AbrB/MazE/MraZ-like"/>
    <property type="match status" value="1"/>
</dbReference>
<name>A0A644UGR1_9ZZZZ</name>
<proteinExistence type="predicted"/>
<reference evidence="2" key="1">
    <citation type="submission" date="2019-08" db="EMBL/GenBank/DDBJ databases">
        <authorList>
            <person name="Kucharzyk K."/>
            <person name="Murdoch R.W."/>
            <person name="Higgins S."/>
            <person name="Loffler F."/>
        </authorList>
    </citation>
    <scope>NUCLEOTIDE SEQUENCE</scope>
</reference>
<dbReference type="InterPro" id="IPR037914">
    <property type="entry name" value="SpoVT-AbrB_sf"/>
</dbReference>
<dbReference type="AlphaFoldDB" id="A0A644UGR1"/>
<dbReference type="InterPro" id="IPR007159">
    <property type="entry name" value="SpoVT-AbrB_dom"/>
</dbReference>
<protein>
    <recommendedName>
        <fullName evidence="1">SpoVT-AbrB domain-containing protein</fullName>
    </recommendedName>
</protein>
<dbReference type="GO" id="GO:0003677">
    <property type="term" value="F:DNA binding"/>
    <property type="evidence" value="ECO:0007669"/>
    <property type="project" value="InterPro"/>
</dbReference>
<dbReference type="EMBL" id="VSSQ01000113">
    <property type="protein sequence ID" value="MPL78069.1"/>
    <property type="molecule type" value="Genomic_DNA"/>
</dbReference>
<gene>
    <name evidence="2" type="ORF">SDC9_23930</name>
</gene>
<organism evidence="2">
    <name type="scientific">bioreactor metagenome</name>
    <dbReference type="NCBI Taxonomy" id="1076179"/>
    <lineage>
        <taxon>unclassified sequences</taxon>
        <taxon>metagenomes</taxon>
        <taxon>ecological metagenomes</taxon>
    </lineage>
</organism>
<dbReference type="SMART" id="SM00966">
    <property type="entry name" value="SpoVT_AbrB"/>
    <property type="match status" value="1"/>
</dbReference>
<dbReference type="Pfam" id="PF04014">
    <property type="entry name" value="MazE_antitoxin"/>
    <property type="match status" value="1"/>
</dbReference>
<comment type="caution">
    <text evidence="2">The sequence shown here is derived from an EMBL/GenBank/DDBJ whole genome shotgun (WGS) entry which is preliminary data.</text>
</comment>
<dbReference type="Gene3D" id="2.10.260.10">
    <property type="match status" value="1"/>
</dbReference>
<sequence length="75" mass="8722">MIIETKVYEGNQTTIPSEFRKKHNIKPNDIVEWNEDANGNITVSFRKKVTLNDIMGIGKTKERTNAVKLKKDLYR</sequence>
<evidence type="ECO:0000313" key="2">
    <source>
        <dbReference type="EMBL" id="MPL78069.1"/>
    </source>
</evidence>
<accession>A0A644UGR1</accession>